<reference evidence="3 4" key="2">
    <citation type="submission" date="2018-03" db="EMBL/GenBank/DDBJ databases">
        <title>The ancient ancestry and fast evolution of plastids.</title>
        <authorList>
            <person name="Moore K.R."/>
            <person name="Magnabosco C."/>
            <person name="Momper L."/>
            <person name="Gold D.A."/>
            <person name="Bosak T."/>
            <person name="Fournier G.P."/>
        </authorList>
    </citation>
    <scope>NUCLEOTIDE SEQUENCE [LARGE SCALE GENOMIC DNA]</scope>
    <source>
        <strain evidence="3 4">CCAP 1448/3</strain>
    </source>
</reference>
<dbReference type="InterPro" id="IPR022829">
    <property type="entry name" value="DHNA_CoA_hydrolase"/>
</dbReference>
<dbReference type="CDD" id="cd00586">
    <property type="entry name" value="4HBT"/>
    <property type="match status" value="1"/>
</dbReference>
<evidence type="ECO:0000313" key="4">
    <source>
        <dbReference type="Proteomes" id="UP000238762"/>
    </source>
</evidence>
<gene>
    <name evidence="3" type="ORF">C7B64_05250</name>
</gene>
<dbReference type="EC" id="3.1.2.28" evidence="2"/>
<dbReference type="Pfam" id="PF13279">
    <property type="entry name" value="4HBT_2"/>
    <property type="match status" value="1"/>
</dbReference>
<comment type="similarity">
    <text evidence="2">Belongs to the 4-hydroxybenzoyl-CoA thioesterase family. DHNA-CoA hydrolase subfamily.</text>
</comment>
<name>A0A2T1C7L3_9CYAN</name>
<dbReference type="GO" id="GO:0061522">
    <property type="term" value="F:1,4-dihydroxy-2-naphthoyl-CoA thioesterase activity"/>
    <property type="evidence" value="ECO:0007669"/>
    <property type="project" value="UniProtKB-EC"/>
</dbReference>
<dbReference type="Gene3D" id="3.10.129.10">
    <property type="entry name" value="Hotdog Thioesterase"/>
    <property type="match status" value="1"/>
</dbReference>
<organism evidence="3 4">
    <name type="scientific">Merismopedia glauca CCAP 1448/3</name>
    <dbReference type="NCBI Taxonomy" id="1296344"/>
    <lineage>
        <taxon>Bacteria</taxon>
        <taxon>Bacillati</taxon>
        <taxon>Cyanobacteriota</taxon>
        <taxon>Cyanophyceae</taxon>
        <taxon>Synechococcales</taxon>
        <taxon>Merismopediaceae</taxon>
        <taxon>Merismopedia</taxon>
    </lineage>
</organism>
<dbReference type="PANTHER" id="PTHR31793">
    <property type="entry name" value="4-HYDROXYBENZOYL-COA THIOESTERASE FAMILY MEMBER"/>
    <property type="match status" value="1"/>
</dbReference>
<dbReference type="AlphaFoldDB" id="A0A2T1C7L3"/>
<dbReference type="SUPFAM" id="SSF54637">
    <property type="entry name" value="Thioesterase/thiol ester dehydrase-isomerase"/>
    <property type="match status" value="1"/>
</dbReference>
<keyword evidence="4" id="KW-1185">Reference proteome</keyword>
<sequence length="137" mass="15279">MAFSFTRTIRFSDTDAAGVVYFANVLSICHEVYEESLTSFGIDLKSFFSYPEVAYPIVHASVDFKRPMYCGDRIVISLHPQIIDDASFEITYAIESGSEKIALAKALTRHVCINATARKKQPLTSTMIDWINSVAAN</sequence>
<dbReference type="GO" id="GO:0047617">
    <property type="term" value="F:fatty acyl-CoA hydrolase activity"/>
    <property type="evidence" value="ECO:0007669"/>
    <property type="project" value="TreeGrafter"/>
</dbReference>
<dbReference type="PIRSF" id="PIRSF003230">
    <property type="entry name" value="YbgC"/>
    <property type="match status" value="1"/>
</dbReference>
<dbReference type="InterPro" id="IPR006684">
    <property type="entry name" value="YbgC/YbaW"/>
</dbReference>
<proteinExistence type="inferred from homology"/>
<comment type="caution">
    <text evidence="3">The sequence shown here is derived from an EMBL/GenBank/DDBJ whole genome shotgun (WGS) entry which is preliminary data.</text>
</comment>
<evidence type="ECO:0000256" key="1">
    <source>
        <dbReference type="ARBA" id="ARBA00022801"/>
    </source>
</evidence>
<evidence type="ECO:0000256" key="2">
    <source>
        <dbReference type="HAMAP-Rule" id="MF_02101"/>
    </source>
</evidence>
<dbReference type="GO" id="GO:0042372">
    <property type="term" value="P:phylloquinone biosynthetic process"/>
    <property type="evidence" value="ECO:0007669"/>
    <property type="project" value="UniProtKB-UniRule"/>
</dbReference>
<protein>
    <recommendedName>
        <fullName evidence="2">1,4-dihydroxy-2-naphthoyl-CoA hydrolase</fullName>
        <shortName evidence="2">DHNA-CoA hydrolase</shortName>
        <ecNumber evidence="2">3.1.2.28</ecNumber>
    </recommendedName>
    <alternativeName>
        <fullName evidence="2">DHNA-CoA thioesterase</fullName>
    </alternativeName>
</protein>
<dbReference type="EMBL" id="PVWJ01000017">
    <property type="protein sequence ID" value="PSB04148.1"/>
    <property type="molecule type" value="Genomic_DNA"/>
</dbReference>
<accession>A0A2T1C7L3</accession>
<feature type="active site" evidence="2">
    <location>
        <position position="15"/>
    </location>
</feature>
<dbReference type="UniPathway" id="UPA00995"/>
<dbReference type="PANTHER" id="PTHR31793:SF37">
    <property type="entry name" value="ACYL-COA THIOESTER HYDROLASE YBGC"/>
    <property type="match status" value="1"/>
</dbReference>
<comment type="pathway">
    <text evidence="2">Quinol/quinone metabolism; 1,4-dihydroxy-2-naphthoate biosynthesis; 1,4-dihydroxy-2-naphthoate from chorismate: step 7/7.</text>
</comment>
<dbReference type="HAMAP" id="MF_02101">
    <property type="entry name" value="DHNA_CoA_hydrolase"/>
    <property type="match status" value="1"/>
</dbReference>
<keyword evidence="1 2" id="KW-0378">Hydrolase</keyword>
<dbReference type="RefSeq" id="WP_106287603.1">
    <property type="nucleotide sequence ID" value="NZ_CAWNTC010000213.1"/>
</dbReference>
<comment type="catalytic activity">
    <reaction evidence="2">
        <text>1,4-dihydroxy-2-naphthoyl-CoA + H2O = 1,4-dihydroxy-2-naphthoate + CoA + H(+)</text>
        <dbReference type="Rhea" id="RHEA:26309"/>
        <dbReference type="ChEBI" id="CHEBI:11173"/>
        <dbReference type="ChEBI" id="CHEBI:15377"/>
        <dbReference type="ChEBI" id="CHEBI:15378"/>
        <dbReference type="ChEBI" id="CHEBI:57287"/>
        <dbReference type="ChEBI" id="CHEBI:58897"/>
        <dbReference type="EC" id="3.1.2.28"/>
    </reaction>
</comment>
<evidence type="ECO:0000313" key="3">
    <source>
        <dbReference type="EMBL" id="PSB04148.1"/>
    </source>
</evidence>
<dbReference type="Proteomes" id="UP000238762">
    <property type="component" value="Unassembled WGS sequence"/>
</dbReference>
<dbReference type="InterPro" id="IPR029069">
    <property type="entry name" value="HotDog_dom_sf"/>
</dbReference>
<dbReference type="OrthoDB" id="9800856at2"/>
<comment type="pathway">
    <text evidence="2">Cofactor biosynthesis; phylloquinone biosynthesis.</text>
</comment>
<dbReference type="UniPathway" id="UPA01057">
    <property type="reaction ID" value="UER01033"/>
</dbReference>
<comment type="function">
    <text evidence="2">Catalyzes the hydrolysis of 1,4-dihydroxy-2-naphthoyl-CoA (DHNA-CoA) to 1,4-dihydroxy-2-naphthoate (DHNA), a reaction involved in phylloquinone (vitamin K1) biosynthesis.</text>
</comment>
<reference evidence="3 4" key="1">
    <citation type="submission" date="2018-02" db="EMBL/GenBank/DDBJ databases">
        <authorList>
            <person name="Cohen D.B."/>
            <person name="Kent A.D."/>
        </authorList>
    </citation>
    <scope>NUCLEOTIDE SEQUENCE [LARGE SCALE GENOMIC DNA]</scope>
    <source>
        <strain evidence="3 4">CCAP 1448/3</strain>
    </source>
</reference>
<dbReference type="InterPro" id="IPR050563">
    <property type="entry name" value="4-hydroxybenzoyl-CoA_TE"/>
</dbReference>